<dbReference type="SUPFAM" id="SSF81383">
    <property type="entry name" value="F-box domain"/>
    <property type="match status" value="1"/>
</dbReference>
<protein>
    <recommendedName>
        <fullName evidence="3">F-box domain-containing protein</fullName>
    </recommendedName>
</protein>
<dbReference type="PANTHER" id="PTHR34223">
    <property type="entry name" value="OS11G0201299 PROTEIN"/>
    <property type="match status" value="1"/>
</dbReference>
<proteinExistence type="predicted"/>
<accession>A0AAD5ZDD9</accession>
<organism evidence="1 2">
    <name type="scientific">Rhynchospora tenuis</name>
    <dbReference type="NCBI Taxonomy" id="198213"/>
    <lineage>
        <taxon>Eukaryota</taxon>
        <taxon>Viridiplantae</taxon>
        <taxon>Streptophyta</taxon>
        <taxon>Embryophyta</taxon>
        <taxon>Tracheophyta</taxon>
        <taxon>Spermatophyta</taxon>
        <taxon>Magnoliopsida</taxon>
        <taxon>Liliopsida</taxon>
        <taxon>Poales</taxon>
        <taxon>Cyperaceae</taxon>
        <taxon>Cyperoideae</taxon>
        <taxon>Rhynchosporeae</taxon>
        <taxon>Rhynchospora</taxon>
    </lineage>
</organism>
<reference evidence="1 2" key="1">
    <citation type="journal article" date="2022" name="Cell">
        <title>Repeat-based holocentromeres influence genome architecture and karyotype evolution.</title>
        <authorList>
            <person name="Hofstatter P.G."/>
            <person name="Thangavel G."/>
            <person name="Lux T."/>
            <person name="Neumann P."/>
            <person name="Vondrak T."/>
            <person name="Novak P."/>
            <person name="Zhang M."/>
            <person name="Costa L."/>
            <person name="Castellani M."/>
            <person name="Scott A."/>
            <person name="Toegelov H."/>
            <person name="Fuchs J."/>
            <person name="Mata-Sucre Y."/>
            <person name="Dias Y."/>
            <person name="Vanzela A.L.L."/>
            <person name="Huettel B."/>
            <person name="Almeida C.C.S."/>
            <person name="Simkova H."/>
            <person name="Souza G."/>
            <person name="Pedrosa-Harand A."/>
            <person name="Macas J."/>
            <person name="Mayer K.F.X."/>
            <person name="Houben A."/>
            <person name="Marques A."/>
        </authorList>
    </citation>
    <scope>NUCLEOTIDE SEQUENCE [LARGE SCALE GENOMIC DNA]</scope>
    <source>
        <strain evidence="1">RhyTen1mFocal</strain>
    </source>
</reference>
<name>A0AAD5ZDD9_9POAL</name>
<comment type="caution">
    <text evidence="1">The sequence shown here is derived from an EMBL/GenBank/DDBJ whole genome shotgun (WGS) entry which is preliminary data.</text>
</comment>
<dbReference type="InterPro" id="IPR036047">
    <property type="entry name" value="F-box-like_dom_sf"/>
</dbReference>
<dbReference type="Proteomes" id="UP001210211">
    <property type="component" value="Unassembled WGS sequence"/>
</dbReference>
<evidence type="ECO:0000313" key="1">
    <source>
        <dbReference type="EMBL" id="KAJ3691492.1"/>
    </source>
</evidence>
<keyword evidence="2" id="KW-1185">Reference proteome</keyword>
<dbReference type="EMBL" id="JAMRDG010000002">
    <property type="protein sequence ID" value="KAJ3691492.1"/>
    <property type="molecule type" value="Genomic_DNA"/>
</dbReference>
<sequence length="317" mass="37140">MSNLPEELFLDIMRLSSMKARAAVKMCLLSKRWNHLWEVLPDLNFDLGEFYSEDHKQYGQRFFHFVNTMLERRKTDALDKFRLSCFDLCDKRHCSSIERWILYAIQHKVRVVELEVCVWSIRRVLTQRNIPCDSIEELHLRLDFMHASDQCGDMPSLTHATLALLTDRFNLYSLDTTLENLSSVENLELCASKIKAKSESPSYDLTVYNLKKLSICLHGFEYFPCIWESLPNLEKLTLWTFCQHSFQHYNEILNWDEELQNALMECKMLKTVEVVSSTLDDKKKQLVDDLCQLGDVKIVISNRGYPSKKAYPAETSN</sequence>
<evidence type="ECO:0000313" key="2">
    <source>
        <dbReference type="Proteomes" id="UP001210211"/>
    </source>
</evidence>
<dbReference type="AlphaFoldDB" id="A0AAD5ZDD9"/>
<evidence type="ECO:0008006" key="3">
    <source>
        <dbReference type="Google" id="ProtNLM"/>
    </source>
</evidence>
<gene>
    <name evidence="1" type="ORF">LUZ61_020656</name>
</gene>
<dbReference type="SUPFAM" id="SSF52058">
    <property type="entry name" value="L domain-like"/>
    <property type="match status" value="1"/>
</dbReference>
<dbReference type="InterPro" id="IPR053197">
    <property type="entry name" value="F-box_SCFL_complex_component"/>
</dbReference>